<sequence>MARNKYPEETVEKILEVALRLFLEKGYDKTSIQDIIDGLGGLSKGAIYHHFKSKEAILLAVTDRVGMESAREMDRLLHDSSLNGAGKLQKMFLSSWKNTPQRDFIASMPNLLQNPQLLSIHMASTIEDVVPHYILPVIKEGIADESIQCDYPQEMADVLMLLTNVWMNPLIYPGDGEAVDRKIDFFNVLLNKLGFPSLEEGMAEHMHQMEEKRKVSIP</sequence>
<dbReference type="InterPro" id="IPR001647">
    <property type="entry name" value="HTH_TetR"/>
</dbReference>
<organism evidence="4 5">
    <name type="scientific">Eubacterium aggregans</name>
    <dbReference type="NCBI Taxonomy" id="81409"/>
    <lineage>
        <taxon>Bacteria</taxon>
        <taxon>Bacillati</taxon>
        <taxon>Bacillota</taxon>
        <taxon>Clostridia</taxon>
        <taxon>Eubacteriales</taxon>
        <taxon>Eubacteriaceae</taxon>
        <taxon>Eubacterium</taxon>
    </lineage>
</organism>
<dbReference type="SUPFAM" id="SSF46689">
    <property type="entry name" value="Homeodomain-like"/>
    <property type="match status" value="1"/>
</dbReference>
<dbReference type="Gene3D" id="1.10.357.10">
    <property type="entry name" value="Tetracycline Repressor, domain 2"/>
    <property type="match status" value="1"/>
</dbReference>
<dbReference type="AlphaFoldDB" id="A0A1H3ZBI0"/>
<dbReference type="PROSITE" id="PS50977">
    <property type="entry name" value="HTH_TETR_2"/>
    <property type="match status" value="1"/>
</dbReference>
<evidence type="ECO:0000256" key="1">
    <source>
        <dbReference type="ARBA" id="ARBA00023125"/>
    </source>
</evidence>
<dbReference type="STRING" id="81409.SAMN04515656_10593"/>
<dbReference type="GO" id="GO:0003677">
    <property type="term" value="F:DNA binding"/>
    <property type="evidence" value="ECO:0007669"/>
    <property type="project" value="UniProtKB-UniRule"/>
</dbReference>
<proteinExistence type="predicted"/>
<gene>
    <name evidence="4" type="ORF">SAMN04515656_10593</name>
</gene>
<name>A0A1H3ZBI0_9FIRM</name>
<accession>A0A1H3ZBI0</accession>
<dbReference type="InterPro" id="IPR009057">
    <property type="entry name" value="Homeodomain-like_sf"/>
</dbReference>
<dbReference type="EMBL" id="FNRK01000005">
    <property type="protein sequence ID" value="SEA21017.1"/>
    <property type="molecule type" value="Genomic_DNA"/>
</dbReference>
<evidence type="ECO:0000313" key="4">
    <source>
        <dbReference type="EMBL" id="SEA21017.1"/>
    </source>
</evidence>
<dbReference type="Proteomes" id="UP000199394">
    <property type="component" value="Unassembled WGS sequence"/>
</dbReference>
<feature type="DNA-binding region" description="H-T-H motif" evidence="2">
    <location>
        <begin position="32"/>
        <end position="51"/>
    </location>
</feature>
<feature type="domain" description="HTH tetR-type" evidence="3">
    <location>
        <begin position="8"/>
        <end position="69"/>
    </location>
</feature>
<dbReference type="RefSeq" id="WP_090305636.1">
    <property type="nucleotide sequence ID" value="NZ_FNRK01000005.1"/>
</dbReference>
<reference evidence="4 5" key="1">
    <citation type="submission" date="2016-10" db="EMBL/GenBank/DDBJ databases">
        <authorList>
            <person name="de Groot N.N."/>
        </authorList>
    </citation>
    <scope>NUCLEOTIDE SEQUENCE [LARGE SCALE GENOMIC DNA]</scope>
    <source>
        <strain evidence="4 5">SR12</strain>
    </source>
</reference>
<dbReference type="InterPro" id="IPR050624">
    <property type="entry name" value="HTH-type_Tx_Regulator"/>
</dbReference>
<dbReference type="OrthoDB" id="9814200at2"/>
<protein>
    <submittedName>
        <fullName evidence="4">DNA-binding transcriptional regulator, AcrR family</fullName>
    </submittedName>
</protein>
<keyword evidence="5" id="KW-1185">Reference proteome</keyword>
<dbReference type="PANTHER" id="PTHR43479:SF11">
    <property type="entry name" value="ACREF_ENVCD OPERON REPRESSOR-RELATED"/>
    <property type="match status" value="1"/>
</dbReference>
<evidence type="ECO:0000256" key="2">
    <source>
        <dbReference type="PROSITE-ProRule" id="PRU00335"/>
    </source>
</evidence>
<dbReference type="Pfam" id="PF00440">
    <property type="entry name" value="TetR_N"/>
    <property type="match status" value="1"/>
</dbReference>
<evidence type="ECO:0000259" key="3">
    <source>
        <dbReference type="PROSITE" id="PS50977"/>
    </source>
</evidence>
<dbReference type="PANTHER" id="PTHR43479">
    <property type="entry name" value="ACREF/ENVCD OPERON REPRESSOR-RELATED"/>
    <property type="match status" value="1"/>
</dbReference>
<evidence type="ECO:0000313" key="5">
    <source>
        <dbReference type="Proteomes" id="UP000199394"/>
    </source>
</evidence>
<keyword evidence="1 2" id="KW-0238">DNA-binding</keyword>